<dbReference type="EMBL" id="MNQH01000030">
    <property type="protein sequence ID" value="OKY94114.1"/>
    <property type="molecule type" value="Genomic_DNA"/>
</dbReference>
<dbReference type="PANTHER" id="PTHR46036:SF5">
    <property type="entry name" value="LACTOYLGLUTATHIONE LYASE"/>
    <property type="match status" value="1"/>
</dbReference>
<name>A0A1Q6F5B9_9BACT</name>
<evidence type="ECO:0000256" key="1">
    <source>
        <dbReference type="ARBA" id="ARBA00030291"/>
    </source>
</evidence>
<sequence length="127" mass="14716">MEIKARFDHFNINVTDLERSLAFYDRALGLKEISRKQADDGSFILAYLGDGETGFRLELTWLRDHAATPYELGENESHLCVRVAGDYEAVRAYHKELGCVCFENHEMGLYFINDPDDYWIEVLPLNH</sequence>
<evidence type="ECO:0000313" key="7">
    <source>
        <dbReference type="Proteomes" id="UP000187417"/>
    </source>
</evidence>
<keyword evidence="6" id="KW-0456">Lyase</keyword>
<dbReference type="InterPro" id="IPR004360">
    <property type="entry name" value="Glyas_Fos-R_dOase_dom"/>
</dbReference>
<dbReference type="SUPFAM" id="SSF54593">
    <property type="entry name" value="Glyoxalase/Bleomycin resistance protein/Dihydroxybiphenyl dioxygenase"/>
    <property type="match status" value="1"/>
</dbReference>
<proteinExistence type="predicted"/>
<feature type="domain" description="VOC" evidence="5">
    <location>
        <begin position="6"/>
        <end position="127"/>
    </location>
</feature>
<dbReference type="Gene3D" id="3.10.180.10">
    <property type="entry name" value="2,3-Dihydroxybiphenyl 1,2-Dioxygenase, domain 1"/>
    <property type="match status" value="1"/>
</dbReference>
<dbReference type="PANTHER" id="PTHR46036">
    <property type="entry name" value="LACTOYLGLUTATHIONE LYASE"/>
    <property type="match status" value="1"/>
</dbReference>
<comment type="caution">
    <text evidence="6">The sequence shown here is derived from an EMBL/GenBank/DDBJ whole genome shotgun (WGS) entry which is preliminary data.</text>
</comment>
<reference evidence="6 7" key="1">
    <citation type="journal article" date="2016" name="Nat. Biotechnol.">
        <title>Measurement of bacterial replication rates in microbial communities.</title>
        <authorList>
            <person name="Brown C.T."/>
            <person name="Olm M.R."/>
            <person name="Thomas B.C."/>
            <person name="Banfield J.F."/>
        </authorList>
    </citation>
    <scope>NUCLEOTIDE SEQUENCE [LARGE SCALE GENOMIC DNA]</scope>
    <source>
        <strain evidence="6">CAG:67_53_122</strain>
    </source>
</reference>
<protein>
    <recommendedName>
        <fullName evidence="2">Aldoketomutase</fullName>
    </recommendedName>
    <alternativeName>
        <fullName evidence="1">Ketone-aldehyde mutase</fullName>
    </alternativeName>
    <alternativeName>
        <fullName evidence="3">Methylglyoxalase</fullName>
    </alternativeName>
    <alternativeName>
        <fullName evidence="4">S-D-lactoylglutathione methylglyoxal lyase</fullName>
    </alternativeName>
</protein>
<dbReference type="STRING" id="28117.BHV66_06625"/>
<dbReference type="PROSITE" id="PS51819">
    <property type="entry name" value="VOC"/>
    <property type="match status" value="1"/>
</dbReference>
<dbReference type="GO" id="GO:0004462">
    <property type="term" value="F:lactoylglutathione lyase activity"/>
    <property type="evidence" value="ECO:0007669"/>
    <property type="project" value="TreeGrafter"/>
</dbReference>
<dbReference type="RefSeq" id="WP_004329415.1">
    <property type="nucleotide sequence ID" value="NZ_BAAFKT010000005.1"/>
</dbReference>
<dbReference type="InterPro" id="IPR037523">
    <property type="entry name" value="VOC_core"/>
</dbReference>
<dbReference type="GeneID" id="73803604"/>
<dbReference type="InterPro" id="IPR029068">
    <property type="entry name" value="Glyas_Bleomycin-R_OHBP_Dase"/>
</dbReference>
<dbReference type="Proteomes" id="UP000187417">
    <property type="component" value="Unassembled WGS sequence"/>
</dbReference>
<evidence type="ECO:0000256" key="4">
    <source>
        <dbReference type="ARBA" id="ARBA00033298"/>
    </source>
</evidence>
<evidence type="ECO:0000256" key="3">
    <source>
        <dbReference type="ARBA" id="ARBA00032460"/>
    </source>
</evidence>
<evidence type="ECO:0000259" key="5">
    <source>
        <dbReference type="PROSITE" id="PS51819"/>
    </source>
</evidence>
<dbReference type="Pfam" id="PF00903">
    <property type="entry name" value="Glyoxalase"/>
    <property type="match status" value="1"/>
</dbReference>
<dbReference type="GO" id="GO:0005737">
    <property type="term" value="C:cytoplasm"/>
    <property type="evidence" value="ECO:0007669"/>
    <property type="project" value="TreeGrafter"/>
</dbReference>
<evidence type="ECO:0000313" key="6">
    <source>
        <dbReference type="EMBL" id="OKY94114.1"/>
    </source>
</evidence>
<gene>
    <name evidence="6" type="ORF">BHV66_06625</name>
</gene>
<organism evidence="6 7">
    <name type="scientific">Alistipes putredinis</name>
    <dbReference type="NCBI Taxonomy" id="28117"/>
    <lineage>
        <taxon>Bacteria</taxon>
        <taxon>Pseudomonadati</taxon>
        <taxon>Bacteroidota</taxon>
        <taxon>Bacteroidia</taxon>
        <taxon>Bacteroidales</taxon>
        <taxon>Rikenellaceae</taxon>
        <taxon>Alistipes</taxon>
    </lineage>
</organism>
<accession>A0A1Q6F5B9</accession>
<dbReference type="AlphaFoldDB" id="A0A1Q6F5B9"/>
<dbReference type="GO" id="GO:0019243">
    <property type="term" value="P:methylglyoxal catabolic process to D-lactate via S-lactoyl-glutathione"/>
    <property type="evidence" value="ECO:0007669"/>
    <property type="project" value="TreeGrafter"/>
</dbReference>
<evidence type="ECO:0000256" key="2">
    <source>
        <dbReference type="ARBA" id="ARBA00030892"/>
    </source>
</evidence>